<organism>
    <name type="scientific">Pediculus humanus subsp. corporis</name>
    <name type="common">Body louse</name>
    <dbReference type="NCBI Taxonomy" id="121224"/>
    <lineage>
        <taxon>Eukaryota</taxon>
        <taxon>Metazoa</taxon>
        <taxon>Ecdysozoa</taxon>
        <taxon>Arthropoda</taxon>
        <taxon>Hexapoda</taxon>
        <taxon>Insecta</taxon>
        <taxon>Pterygota</taxon>
        <taxon>Neoptera</taxon>
        <taxon>Paraneoptera</taxon>
        <taxon>Psocodea</taxon>
        <taxon>Troctomorpha</taxon>
        <taxon>Phthiraptera</taxon>
        <taxon>Anoplura</taxon>
        <taxon>Pediculidae</taxon>
        <taxon>Pediculus</taxon>
    </lineage>
</organism>
<dbReference type="eggNOG" id="KOG3538">
    <property type="taxonomic scope" value="Eukaryota"/>
</dbReference>
<dbReference type="HOGENOM" id="CLU_007887_0_0_1"/>
<dbReference type="Gene3D" id="3.40.1620.60">
    <property type="match status" value="1"/>
</dbReference>
<evidence type="ECO:0000256" key="8">
    <source>
        <dbReference type="PROSITE-ProRule" id="PRU00276"/>
    </source>
</evidence>
<keyword evidence="7" id="KW-0325">Glycoprotein</keyword>
<dbReference type="FunCoup" id="E0VAR6">
    <property type="interactions" value="6"/>
</dbReference>
<evidence type="ECO:0000256" key="1">
    <source>
        <dbReference type="ARBA" id="ARBA00022670"/>
    </source>
</evidence>
<keyword evidence="5" id="KW-0482">Metalloprotease</keyword>
<evidence type="ECO:0000256" key="6">
    <source>
        <dbReference type="ARBA" id="ARBA00023157"/>
    </source>
</evidence>
<dbReference type="InterPro" id="IPR036383">
    <property type="entry name" value="TSP1_rpt_sf"/>
</dbReference>
<dbReference type="SUPFAM" id="SSF55486">
    <property type="entry name" value="Metalloproteases ('zincins'), catalytic domain"/>
    <property type="match status" value="1"/>
</dbReference>
<reference evidence="10" key="1">
    <citation type="submission" date="2007-04" db="EMBL/GenBank/DDBJ databases">
        <title>Annotation of Pediculus humanus corporis strain USDA.</title>
        <authorList>
            <person name="Kirkness E."/>
            <person name="Hannick L."/>
            <person name="Hass B."/>
            <person name="Bruggner R."/>
            <person name="Lawson D."/>
            <person name="Bidwell S."/>
            <person name="Joardar V."/>
            <person name="Caler E."/>
            <person name="Walenz B."/>
            <person name="Inman J."/>
            <person name="Schobel S."/>
            <person name="Galinsky K."/>
            <person name="Amedeo P."/>
            <person name="Strausberg R."/>
        </authorList>
    </citation>
    <scope>NUCLEOTIDE SEQUENCE</scope>
    <source>
        <strain evidence="10">USDA</strain>
    </source>
</reference>
<dbReference type="GeneID" id="8232601"/>
<dbReference type="InParanoid" id="E0VAR6"/>
<evidence type="ECO:0000256" key="7">
    <source>
        <dbReference type="ARBA" id="ARBA00023180"/>
    </source>
</evidence>
<sequence>MKKKEKNVKVETAIFIDRDLYRHMENNFPNDTERNLFRFVLAMINAVQLLYHDSSLEFNVSFVLKRLEVLYTDPPELQRSHDIDRYLNNFCSWQEKENALKNNNPSLHWDHALMLTGLDLYAIGKSGKLSNQVLGLAPVAGMCKPSSSCTVNEGLHFESVYVVAHEIGHNLGMRHDGPSADNECDPSSHIMSPTLGSGKSTWSPCSNRYLGQFLDSQAKCLFDTSEVELDHSEGGKLPGERFDADQQCMLKYGKLSERSPTQNIEEICRDLRCTKERYTWTSHPALEGTKCGLNKWCRFGRCIYKEQEEMFERITDGGWSSWSSYSDCASACLLGNSYNEVGSTGITIVSRTCNNPRICKGNDKKYKTCEAIQCSNVPPLTVKEFSEQICRRGREVDKNLIGVGFQKNDSNAEEACTVWCRLFNGGATSKGWVYPDGTSCRTSTPTNNPMFCVSGRCEEFHCHPGKESTFVASEKFCKPEFTQIPISYTSWKPIGPCRYNCITPATGLRVLKRGTKYNIQLCQSLNCNKKTTFFEYATSLCSRYKSRVKKISGLGTQLAATLEDPDRPCHVACQDENVSHRFYLVTGEDGWFPFGTDCSRGTVGKRAYCVSGKCLEFGKNNMPKMESKLTFLNVRRKRSFDLQNKTVTATVDSLAVQKLIEILNEGESQYSNFTPLTIDFENPIHVKPEWENMRSILKSNESNN</sequence>
<dbReference type="AlphaFoldDB" id="E0VAR6"/>
<dbReference type="EC" id="3.4.24.82" evidence="10"/>
<keyword evidence="6" id="KW-1015">Disulfide bond</keyword>
<dbReference type="KEGG" id="phu:Phum_PHUM043240"/>
<dbReference type="InterPro" id="IPR041645">
    <property type="entry name" value="ADAMTS_CR_2"/>
</dbReference>
<keyword evidence="1" id="KW-0645">Protease</keyword>
<dbReference type="GO" id="GO:0030198">
    <property type="term" value="P:extracellular matrix organization"/>
    <property type="evidence" value="ECO:0007669"/>
    <property type="project" value="TreeGrafter"/>
</dbReference>
<evidence type="ECO:0000313" key="10">
    <source>
        <dbReference type="EMBL" id="EEB10472.1"/>
    </source>
</evidence>
<evidence type="ECO:0000313" key="11">
    <source>
        <dbReference type="EnsemblMetazoa" id="PHUM043240-PA"/>
    </source>
</evidence>
<dbReference type="EMBL" id="DS235014">
    <property type="protein sequence ID" value="EEB10472.1"/>
    <property type="molecule type" value="Genomic_DNA"/>
</dbReference>
<dbReference type="STRING" id="121224.E0VAR6"/>
<dbReference type="InterPro" id="IPR024079">
    <property type="entry name" value="MetalloPept_cat_dom_sf"/>
</dbReference>
<feature type="binding site" evidence="8">
    <location>
        <position position="169"/>
    </location>
    <ligand>
        <name>Zn(2+)</name>
        <dbReference type="ChEBI" id="CHEBI:29105"/>
        <note>catalytic</note>
    </ligand>
</feature>
<feature type="domain" description="Peptidase M12B" evidence="9">
    <location>
        <begin position="8"/>
        <end position="225"/>
    </location>
</feature>
<protein>
    <submittedName>
        <fullName evidence="10">ADAMTS-4, putative</fullName>
        <ecNumber evidence="10">3.4.24.82</ecNumber>
    </submittedName>
</protein>
<dbReference type="GO" id="GO:0046872">
    <property type="term" value="F:metal ion binding"/>
    <property type="evidence" value="ECO:0007669"/>
    <property type="project" value="UniProtKB-KW"/>
</dbReference>
<dbReference type="EnsemblMetazoa" id="PHUM043240-RA">
    <property type="protein sequence ID" value="PHUM043240-PA"/>
    <property type="gene ID" value="PHUM043240"/>
</dbReference>
<feature type="binding site" evidence="8">
    <location>
        <position position="175"/>
    </location>
    <ligand>
        <name>Zn(2+)</name>
        <dbReference type="ChEBI" id="CHEBI:29105"/>
        <note>catalytic</note>
    </ligand>
</feature>
<dbReference type="InterPro" id="IPR050439">
    <property type="entry name" value="ADAMTS_ADAMTS-like"/>
</dbReference>
<keyword evidence="2 8" id="KW-0479">Metal-binding</keyword>
<gene>
    <name evidence="11" type="primary">8232601</name>
    <name evidence="10" type="ORF">Phum_PHUM043240</name>
</gene>
<dbReference type="MEROPS" id="M12.A52"/>
<dbReference type="PANTHER" id="PTHR13723">
    <property type="entry name" value="ADAMTS A DISINTEGRIN AND METALLOPROTEASE WITH THROMBOSPONDIN MOTIFS PROTEASE"/>
    <property type="match status" value="1"/>
</dbReference>
<dbReference type="PANTHER" id="PTHR13723:SF275">
    <property type="entry name" value="STALL, ISOFORM C"/>
    <property type="match status" value="1"/>
</dbReference>
<dbReference type="EMBL" id="AAZO01000507">
    <property type="status" value="NOT_ANNOTATED_CDS"/>
    <property type="molecule type" value="Genomic_DNA"/>
</dbReference>
<evidence type="ECO:0000256" key="5">
    <source>
        <dbReference type="ARBA" id="ARBA00023049"/>
    </source>
</evidence>
<keyword evidence="3 10" id="KW-0378">Hydrolase</keyword>
<keyword evidence="4 8" id="KW-0862">Zinc</keyword>
<dbReference type="Pfam" id="PF17771">
    <property type="entry name" value="ADAMTS_CR_2"/>
    <property type="match status" value="1"/>
</dbReference>
<feature type="active site" evidence="8">
    <location>
        <position position="166"/>
    </location>
</feature>
<dbReference type="Pfam" id="PF01421">
    <property type="entry name" value="Reprolysin"/>
    <property type="match status" value="1"/>
</dbReference>
<evidence type="ECO:0000259" key="9">
    <source>
        <dbReference type="PROSITE" id="PS50215"/>
    </source>
</evidence>
<dbReference type="OMA" id="RICKGND"/>
<dbReference type="CDD" id="cd04273">
    <property type="entry name" value="ZnMc_ADAMTS_like"/>
    <property type="match status" value="1"/>
</dbReference>
<dbReference type="GO" id="GO:0004222">
    <property type="term" value="F:metalloendopeptidase activity"/>
    <property type="evidence" value="ECO:0007669"/>
    <property type="project" value="InterPro"/>
</dbReference>
<reference evidence="11" key="3">
    <citation type="submission" date="2020-05" db="UniProtKB">
        <authorList>
            <consortium name="EnsemblMetazoa"/>
        </authorList>
    </citation>
    <scope>IDENTIFICATION</scope>
    <source>
        <strain evidence="11">USDA</strain>
    </source>
</reference>
<dbReference type="InterPro" id="IPR001590">
    <property type="entry name" value="Peptidase_M12B"/>
</dbReference>
<dbReference type="GO" id="GO:0006508">
    <property type="term" value="P:proteolysis"/>
    <property type="evidence" value="ECO:0007669"/>
    <property type="project" value="UniProtKB-KW"/>
</dbReference>
<dbReference type="GO" id="GO:0031012">
    <property type="term" value="C:extracellular matrix"/>
    <property type="evidence" value="ECO:0007669"/>
    <property type="project" value="TreeGrafter"/>
</dbReference>
<dbReference type="PROSITE" id="PS50215">
    <property type="entry name" value="ADAM_MEPRO"/>
    <property type="match status" value="1"/>
</dbReference>
<dbReference type="RefSeq" id="XP_002423210.1">
    <property type="nucleotide sequence ID" value="XM_002423165.1"/>
</dbReference>
<evidence type="ECO:0000256" key="3">
    <source>
        <dbReference type="ARBA" id="ARBA00022801"/>
    </source>
</evidence>
<dbReference type="Gene3D" id="2.20.100.10">
    <property type="entry name" value="Thrombospondin type-1 (TSP1) repeat"/>
    <property type="match status" value="1"/>
</dbReference>
<dbReference type="Proteomes" id="UP000009046">
    <property type="component" value="Unassembled WGS sequence"/>
</dbReference>
<name>E0VAR6_PEDHC</name>
<keyword evidence="12" id="KW-1185">Reference proteome</keyword>
<accession>E0VAR6</accession>
<dbReference type="VEuPathDB" id="VectorBase:PHUM043240"/>
<evidence type="ECO:0000313" key="12">
    <source>
        <dbReference type="Proteomes" id="UP000009046"/>
    </source>
</evidence>
<comment type="caution">
    <text evidence="8">Lacks conserved residue(s) required for the propagation of feature annotation.</text>
</comment>
<reference evidence="10" key="2">
    <citation type="submission" date="2007-04" db="EMBL/GenBank/DDBJ databases">
        <title>The genome of the human body louse.</title>
        <authorList>
            <consortium name="The Human Body Louse Genome Consortium"/>
            <person name="Kirkness E."/>
            <person name="Walenz B."/>
            <person name="Hass B."/>
            <person name="Bruggner R."/>
            <person name="Strausberg R."/>
        </authorList>
    </citation>
    <scope>NUCLEOTIDE SEQUENCE</scope>
    <source>
        <strain evidence="10">USDA</strain>
    </source>
</reference>
<proteinExistence type="predicted"/>
<dbReference type="Gene3D" id="3.40.390.10">
    <property type="entry name" value="Collagenase (Catalytic Domain)"/>
    <property type="match status" value="1"/>
</dbReference>
<feature type="binding site" evidence="8">
    <location>
        <position position="165"/>
    </location>
    <ligand>
        <name>Zn(2+)</name>
        <dbReference type="ChEBI" id="CHEBI:29105"/>
        <note>catalytic</note>
    </ligand>
</feature>
<evidence type="ECO:0000256" key="2">
    <source>
        <dbReference type="ARBA" id="ARBA00022723"/>
    </source>
</evidence>
<evidence type="ECO:0000256" key="4">
    <source>
        <dbReference type="ARBA" id="ARBA00022833"/>
    </source>
</evidence>
<dbReference type="OrthoDB" id="10035764at2759"/>
<dbReference type="CTD" id="8232601"/>